<dbReference type="Proteomes" id="UP001153555">
    <property type="component" value="Unassembled WGS sequence"/>
</dbReference>
<comment type="caution">
    <text evidence="3">The sequence shown here is derived from an EMBL/GenBank/DDBJ whole genome shotgun (WGS) entry which is preliminary data.</text>
</comment>
<evidence type="ECO:0000259" key="1">
    <source>
        <dbReference type="Pfam" id="PF12776"/>
    </source>
</evidence>
<dbReference type="InterPro" id="IPR045249">
    <property type="entry name" value="HARBI1-like"/>
</dbReference>
<dbReference type="PANTHER" id="PTHR22930:SF221">
    <property type="entry name" value="NUCLEASE HARBI1"/>
    <property type="match status" value="1"/>
</dbReference>
<sequence length="312" mass="37101">GAVTGQRLAWKKVESQFKKRTNLPWDKNKLKNKVDWMRTRWSMWKQLKGKETGLGWDHIKGTIDATDECLTMTLCTLPDLTATSPEFFFACTMFEDPQKRIIFFGLPDDNSRVEYVKYMYKEHKKTNSMESIDVKIMQLLLYEQQYLQFLEYLKEEDEFWDMMTCATGYAYWYFLNHIYKEPCMTSFLTGERWINELLSGHEKRCFNALRMNQDTFRQLCSDLENRYGLRSSSRMSVSEKVGLFLYVLSKGASNRDTQERFQHSGETVSRIFKQVLDSMDSFSRDILVPKDPEFKDIPTHISNDERYMPHFK</sequence>
<evidence type="ECO:0000259" key="2">
    <source>
        <dbReference type="Pfam" id="PF26138"/>
    </source>
</evidence>
<keyword evidence="4" id="KW-1185">Reference proteome</keyword>
<reference evidence="3" key="1">
    <citation type="submission" date="2019-12" db="EMBL/GenBank/DDBJ databases">
        <authorList>
            <person name="Scholes J."/>
        </authorList>
    </citation>
    <scope>NUCLEOTIDE SEQUENCE</scope>
</reference>
<evidence type="ECO:0000313" key="3">
    <source>
        <dbReference type="EMBL" id="CAA0817586.1"/>
    </source>
</evidence>
<evidence type="ECO:0000313" key="4">
    <source>
        <dbReference type="Proteomes" id="UP001153555"/>
    </source>
</evidence>
<feature type="non-terminal residue" evidence="3">
    <location>
        <position position="1"/>
    </location>
</feature>
<dbReference type="InterPro" id="IPR058353">
    <property type="entry name" value="DUF8040"/>
</dbReference>
<evidence type="ECO:0008006" key="5">
    <source>
        <dbReference type="Google" id="ProtNLM"/>
    </source>
</evidence>
<dbReference type="InterPro" id="IPR024752">
    <property type="entry name" value="Myb/SANT-like_dom"/>
</dbReference>
<dbReference type="AlphaFoldDB" id="A0A9N7R7W9"/>
<accession>A0A9N7R7W9</accession>
<protein>
    <recommendedName>
        <fullName evidence="5">Myb/SANT-like domain-containing protein</fullName>
    </recommendedName>
</protein>
<feature type="domain" description="Myb/SANT-like" evidence="1">
    <location>
        <begin position="8"/>
        <end position="68"/>
    </location>
</feature>
<name>A0A9N7R7W9_STRHE</name>
<dbReference type="Pfam" id="PF26138">
    <property type="entry name" value="DUF8040"/>
    <property type="match status" value="1"/>
</dbReference>
<proteinExistence type="predicted"/>
<feature type="domain" description="DUF8040" evidence="2">
    <location>
        <begin position="185"/>
        <end position="279"/>
    </location>
</feature>
<feature type="non-terminal residue" evidence="3">
    <location>
        <position position="312"/>
    </location>
</feature>
<dbReference type="PANTHER" id="PTHR22930">
    <property type="match status" value="1"/>
</dbReference>
<dbReference type="EMBL" id="CACSLK010016069">
    <property type="protein sequence ID" value="CAA0817586.1"/>
    <property type="molecule type" value="Genomic_DNA"/>
</dbReference>
<organism evidence="3 4">
    <name type="scientific">Striga hermonthica</name>
    <name type="common">Purple witchweed</name>
    <name type="synonym">Buchnera hermonthica</name>
    <dbReference type="NCBI Taxonomy" id="68872"/>
    <lineage>
        <taxon>Eukaryota</taxon>
        <taxon>Viridiplantae</taxon>
        <taxon>Streptophyta</taxon>
        <taxon>Embryophyta</taxon>
        <taxon>Tracheophyta</taxon>
        <taxon>Spermatophyta</taxon>
        <taxon>Magnoliopsida</taxon>
        <taxon>eudicotyledons</taxon>
        <taxon>Gunneridae</taxon>
        <taxon>Pentapetalae</taxon>
        <taxon>asterids</taxon>
        <taxon>lamiids</taxon>
        <taxon>Lamiales</taxon>
        <taxon>Orobanchaceae</taxon>
        <taxon>Buchnereae</taxon>
        <taxon>Striga</taxon>
    </lineage>
</organism>
<gene>
    <name evidence="3" type="ORF">SHERM_01077</name>
</gene>
<dbReference type="Pfam" id="PF12776">
    <property type="entry name" value="Myb_DNA-bind_3"/>
    <property type="match status" value="1"/>
</dbReference>
<dbReference type="OrthoDB" id="904428at2759"/>